<evidence type="ECO:0000256" key="4">
    <source>
        <dbReference type="ARBA" id="ARBA00023002"/>
    </source>
</evidence>
<gene>
    <name evidence="6" type="ORF">HZF05_06470</name>
</gene>
<evidence type="ECO:0000313" key="7">
    <source>
        <dbReference type="Proteomes" id="UP000570166"/>
    </source>
</evidence>
<keyword evidence="3" id="KW-0288">FMN</keyword>
<keyword evidence="2" id="KW-0285">Flavoprotein</keyword>
<sequence>MALHPDWRSAMVLPAVCAPMMAVSGPELVGAACKAGIMAGLPRHNARTSEEFAGWLDDLRRDFDAHAAAHPGAPIGPLAVNLINSRPLDELIADLDLCVARGVRLFITAMGNPTDLTKAIHDRGGIVFHDVTSLRFAEKAISASVDGLVCIGSGGGGHSGTLNALAFLPRVRAMWDGTIVFAGSVSNGAAIRAAEILGADLAYLGTRFIATQEARADAAYKAMLVEGGLADLLYTDRVTGVNANWLIPSLTRHGLDPADLPASPGHRRHDHLPEGVRPWRELWSAGQGIETITDIPDVAELVARLRRDYVAACTIPDWREAAA</sequence>
<accession>A0A838L2X5</accession>
<dbReference type="RefSeq" id="WP_160363541.1">
    <property type="nucleotide sequence ID" value="NZ_JACEIB010000003.1"/>
</dbReference>
<evidence type="ECO:0000256" key="2">
    <source>
        <dbReference type="ARBA" id="ARBA00022630"/>
    </source>
</evidence>
<organism evidence="6 7">
    <name type="scientific">Sphingomonas chungangi</name>
    <dbReference type="NCBI Taxonomy" id="2683589"/>
    <lineage>
        <taxon>Bacteria</taxon>
        <taxon>Pseudomonadati</taxon>
        <taxon>Pseudomonadota</taxon>
        <taxon>Alphaproteobacteria</taxon>
        <taxon>Sphingomonadales</taxon>
        <taxon>Sphingomonadaceae</taxon>
        <taxon>Sphingomonas</taxon>
    </lineage>
</organism>
<keyword evidence="4" id="KW-0560">Oxidoreductase</keyword>
<dbReference type="InterPro" id="IPR004136">
    <property type="entry name" value="NMO"/>
</dbReference>
<comment type="caution">
    <text evidence="6">The sequence shown here is derived from an EMBL/GenBank/DDBJ whole genome shotgun (WGS) entry which is preliminary data.</text>
</comment>
<keyword evidence="7" id="KW-1185">Reference proteome</keyword>
<evidence type="ECO:0000256" key="3">
    <source>
        <dbReference type="ARBA" id="ARBA00022643"/>
    </source>
</evidence>
<dbReference type="Proteomes" id="UP000570166">
    <property type="component" value="Unassembled WGS sequence"/>
</dbReference>
<dbReference type="InterPro" id="IPR013785">
    <property type="entry name" value="Aldolase_TIM"/>
</dbReference>
<name>A0A838L2X5_9SPHN</name>
<keyword evidence="5 6" id="KW-0503">Monooxygenase</keyword>
<dbReference type="EMBL" id="JACEIB010000003">
    <property type="protein sequence ID" value="MBA2933741.1"/>
    <property type="molecule type" value="Genomic_DNA"/>
</dbReference>
<dbReference type="SUPFAM" id="SSF51412">
    <property type="entry name" value="Inosine monophosphate dehydrogenase (IMPDH)"/>
    <property type="match status" value="1"/>
</dbReference>
<dbReference type="PANTHER" id="PTHR42747:SF4">
    <property type="entry name" value="BLR1330 PROTEIN"/>
    <property type="match status" value="1"/>
</dbReference>
<dbReference type="GO" id="GO:0018580">
    <property type="term" value="F:nitronate monooxygenase activity"/>
    <property type="evidence" value="ECO:0007669"/>
    <property type="project" value="InterPro"/>
</dbReference>
<dbReference type="PANTHER" id="PTHR42747">
    <property type="entry name" value="NITRONATE MONOOXYGENASE-RELATED"/>
    <property type="match status" value="1"/>
</dbReference>
<proteinExistence type="inferred from homology"/>
<dbReference type="Pfam" id="PF03060">
    <property type="entry name" value="NMO"/>
    <property type="match status" value="1"/>
</dbReference>
<evidence type="ECO:0000256" key="5">
    <source>
        <dbReference type="ARBA" id="ARBA00023033"/>
    </source>
</evidence>
<comment type="similarity">
    <text evidence="1">Belongs to the nitronate monooxygenase family. NMO class I subfamily.</text>
</comment>
<reference evidence="6 7" key="1">
    <citation type="submission" date="2020-07" db="EMBL/GenBank/DDBJ databases">
        <authorList>
            <person name="Sun Q."/>
        </authorList>
    </citation>
    <scope>NUCLEOTIDE SEQUENCE [LARGE SCALE GENOMIC DNA]</scope>
    <source>
        <strain evidence="6 7">CGMCC 1.13654</strain>
    </source>
</reference>
<protein>
    <submittedName>
        <fullName evidence="6">Nitronate monooxygenase</fullName>
    </submittedName>
</protein>
<dbReference type="CDD" id="cd04730">
    <property type="entry name" value="NPD_like"/>
    <property type="match status" value="1"/>
</dbReference>
<evidence type="ECO:0000256" key="1">
    <source>
        <dbReference type="ARBA" id="ARBA00009881"/>
    </source>
</evidence>
<evidence type="ECO:0000313" key="6">
    <source>
        <dbReference type="EMBL" id="MBA2933741.1"/>
    </source>
</evidence>
<dbReference type="AlphaFoldDB" id="A0A838L2X5"/>
<dbReference type="Gene3D" id="3.20.20.70">
    <property type="entry name" value="Aldolase class I"/>
    <property type="match status" value="1"/>
</dbReference>